<reference evidence="7 8" key="1">
    <citation type="submission" date="2015-01" db="EMBL/GenBank/DDBJ databases">
        <title>Evolution of Trichinella species and genotypes.</title>
        <authorList>
            <person name="Korhonen P.K."/>
            <person name="Edoardo P."/>
            <person name="Giuseppe L.R."/>
            <person name="Gasser R.B."/>
        </authorList>
    </citation>
    <scope>NUCLEOTIDE SEQUENCE [LARGE SCALE GENOMIC DNA]</scope>
    <source>
        <strain evidence="7">ISS417</strain>
    </source>
</reference>
<feature type="domain" description="SUZ" evidence="6">
    <location>
        <begin position="302"/>
        <end position="374"/>
    </location>
</feature>
<sequence length="797" mass="88387">LTVCKQWIAMSGTHPKGGKGSSKRPPFRLAKQTEVDDDSAATTPARASQQQSAGGTSTAAKQQQQQQQQQPPPPPSEEPPAERRSSSDGSRPPTTPTTKAQISCGRVQSKNNSPKNSKPLSRAFIQLRGFIRYRRRGVCIEVVGIRGFTANVEERLYVVDGGGDALFMVANIAVYKFGIGLSFEYREFHGADPEKFFKDTMRKNVRDRNILFEFESELINFIQNENCQVKEFPGMCSYYRMLLHRVSAYFGLEHNVIAGGTSLAVKKTPNTRIPPVSFQSLYNECMEKPTSTLATTLTTTTTTLATTTITTSVATAISTSTTNVPVLLKREAEVGKENGSNTEIPKPEMKATKSIEEREQSYVLARARIFSKTSSSSTDAAAETARRFCAKPWSSAENNPETCMMYNQQKCLAQQYGFGNNGGGGTGRNLPIPQVEAASPYAHPPYRLSRIMNLIILLLLLLLLLIFLYNLPEDEIMEMPNVPQFGRMFNPLSVFPGSPVMCLVQSIDQVPEGALLINPHTGEPLLNTDGSLCFHNSRTMLRMQQQMNTFAATSNVHPHPTMGSISPGDQMTAAATMLPNNLQSLNINVDHPPTINTYTNEPPMAAQFNAGMNQSGMRLFVFFFSIIVLFDNCCNFAGVQSQMPCVVPPKPMMYGAQTGPVNGSADISQMGMANNPSFSFYYPPMYYSNYAPHHQAVPMTAFNPPTTVMDEQQQQLLQQQQQQQQQQLQLQLQQQQQQQQQIGTAAESANSNEELMLNRYGDAETTYAAQVMHPMNNFQGNVFDQYRRGSQDDRQNE</sequence>
<dbReference type="InterPro" id="IPR036867">
    <property type="entry name" value="R3H_dom_sf"/>
</dbReference>
<keyword evidence="4" id="KW-0472">Membrane</keyword>
<dbReference type="CDD" id="cd02642">
    <property type="entry name" value="R3H_encore_like"/>
    <property type="match status" value="1"/>
</dbReference>
<protein>
    <submittedName>
        <fullName evidence="7">R3H domain-containing protein 2</fullName>
    </submittedName>
</protein>
<feature type="transmembrane region" description="Helical" evidence="4">
    <location>
        <begin position="451"/>
        <end position="471"/>
    </location>
</feature>
<evidence type="ECO:0000256" key="4">
    <source>
        <dbReference type="SAM" id="Phobius"/>
    </source>
</evidence>
<gene>
    <name evidence="7" type="primary">T20H4.5</name>
    <name evidence="7" type="ORF">T05_8567</name>
</gene>
<organism evidence="7 8">
    <name type="scientific">Trichinella murrelli</name>
    <dbReference type="NCBI Taxonomy" id="144512"/>
    <lineage>
        <taxon>Eukaryota</taxon>
        <taxon>Metazoa</taxon>
        <taxon>Ecdysozoa</taxon>
        <taxon>Nematoda</taxon>
        <taxon>Enoplea</taxon>
        <taxon>Dorylaimia</taxon>
        <taxon>Trichinellida</taxon>
        <taxon>Trichinellidae</taxon>
        <taxon>Trichinella</taxon>
    </lineage>
</organism>
<dbReference type="InterPro" id="IPR051937">
    <property type="entry name" value="R3H_domain_containing"/>
</dbReference>
<dbReference type="InterPro" id="IPR024771">
    <property type="entry name" value="SUZ"/>
</dbReference>
<accession>A0A0V0U9R8</accession>
<keyword evidence="8" id="KW-1185">Reference proteome</keyword>
<dbReference type="SUPFAM" id="SSF82708">
    <property type="entry name" value="R3H domain"/>
    <property type="match status" value="1"/>
</dbReference>
<proteinExistence type="predicted"/>
<feature type="region of interest" description="Disordered" evidence="3">
    <location>
        <begin position="335"/>
        <end position="355"/>
    </location>
</feature>
<keyword evidence="1" id="KW-0597">Phosphoprotein</keyword>
<evidence type="ECO:0000313" key="7">
    <source>
        <dbReference type="EMBL" id="KRX48002.1"/>
    </source>
</evidence>
<dbReference type="Pfam" id="PF01424">
    <property type="entry name" value="R3H"/>
    <property type="match status" value="1"/>
</dbReference>
<evidence type="ECO:0000259" key="5">
    <source>
        <dbReference type="PROSITE" id="PS51061"/>
    </source>
</evidence>
<name>A0A0V0U9R8_9BILA</name>
<evidence type="ECO:0000313" key="8">
    <source>
        <dbReference type="Proteomes" id="UP000055048"/>
    </source>
</evidence>
<keyword evidence="4" id="KW-0812">Transmembrane</keyword>
<dbReference type="SMART" id="SM00393">
    <property type="entry name" value="R3H"/>
    <property type="match status" value="1"/>
</dbReference>
<feature type="domain" description="R3H" evidence="5">
    <location>
        <begin position="208"/>
        <end position="271"/>
    </location>
</feature>
<feature type="transmembrane region" description="Helical" evidence="4">
    <location>
        <begin position="619"/>
        <end position="639"/>
    </location>
</feature>
<comment type="caution">
    <text evidence="7">The sequence shown here is derived from an EMBL/GenBank/DDBJ whole genome shotgun (WGS) entry which is preliminary data.</text>
</comment>
<dbReference type="EMBL" id="JYDJ01000035">
    <property type="protein sequence ID" value="KRX48002.1"/>
    <property type="molecule type" value="Genomic_DNA"/>
</dbReference>
<dbReference type="Proteomes" id="UP000055048">
    <property type="component" value="Unassembled WGS sequence"/>
</dbReference>
<feature type="compositionally biased region" description="Polar residues" evidence="3">
    <location>
        <begin position="96"/>
        <end position="119"/>
    </location>
</feature>
<evidence type="ECO:0000259" key="6">
    <source>
        <dbReference type="PROSITE" id="PS51673"/>
    </source>
</evidence>
<evidence type="ECO:0000256" key="1">
    <source>
        <dbReference type="ARBA" id="ARBA00022553"/>
    </source>
</evidence>
<dbReference type="Gene3D" id="3.30.1370.50">
    <property type="entry name" value="R3H-like domain"/>
    <property type="match status" value="1"/>
</dbReference>
<dbReference type="GO" id="GO:0003676">
    <property type="term" value="F:nucleic acid binding"/>
    <property type="evidence" value="ECO:0007669"/>
    <property type="project" value="UniProtKB-UniRule"/>
</dbReference>
<feature type="compositionally biased region" description="Polar residues" evidence="3">
    <location>
        <begin position="40"/>
        <end position="61"/>
    </location>
</feature>
<dbReference type="InterPro" id="IPR001374">
    <property type="entry name" value="R3H_dom"/>
</dbReference>
<evidence type="ECO:0000256" key="3">
    <source>
        <dbReference type="SAM" id="MobiDB-lite"/>
    </source>
</evidence>
<dbReference type="PROSITE" id="PS51061">
    <property type="entry name" value="R3H"/>
    <property type="match status" value="1"/>
</dbReference>
<keyword evidence="4" id="KW-1133">Transmembrane helix</keyword>
<feature type="region of interest" description="Disordered" evidence="3">
    <location>
        <begin position="1"/>
        <end position="119"/>
    </location>
</feature>
<dbReference type="PANTHER" id="PTHR15672">
    <property type="entry name" value="CAMP-REGULATED PHOSPHOPROTEIN 21 RELATED R3H DOMAIN CONTAINING PROTEIN"/>
    <property type="match status" value="1"/>
</dbReference>
<dbReference type="PANTHER" id="PTHR15672:SF8">
    <property type="entry name" value="PROTEIN ENCORE"/>
    <property type="match status" value="1"/>
</dbReference>
<dbReference type="Pfam" id="PF12752">
    <property type="entry name" value="SUZ"/>
    <property type="match status" value="1"/>
</dbReference>
<feature type="coiled-coil region" evidence="2">
    <location>
        <begin position="709"/>
        <end position="738"/>
    </location>
</feature>
<feature type="non-terminal residue" evidence="7">
    <location>
        <position position="1"/>
    </location>
</feature>
<dbReference type="OrthoDB" id="278430at2759"/>
<keyword evidence="2" id="KW-0175">Coiled coil</keyword>
<dbReference type="AlphaFoldDB" id="A0A0V0U9R8"/>
<dbReference type="PROSITE" id="PS51673">
    <property type="entry name" value="SUZ"/>
    <property type="match status" value="1"/>
</dbReference>
<feature type="compositionally biased region" description="Basic and acidic residues" evidence="3">
    <location>
        <begin position="345"/>
        <end position="355"/>
    </location>
</feature>
<evidence type="ECO:0000256" key="2">
    <source>
        <dbReference type="SAM" id="Coils"/>
    </source>
</evidence>